<gene>
    <name evidence="1" type="ORF">V466_10700</name>
</gene>
<accession>A0A059L3S4</accession>
<evidence type="ECO:0000313" key="1">
    <source>
        <dbReference type="EMBL" id="KDD68886.1"/>
    </source>
</evidence>
<dbReference type="EMBL" id="AZQQ01000074">
    <property type="protein sequence ID" value="KDD68886.1"/>
    <property type="molecule type" value="Genomic_DNA"/>
</dbReference>
<name>A0A059L3S4_9PSED</name>
<comment type="caution">
    <text evidence="1">The sequence shown here is derived from an EMBL/GenBank/DDBJ whole genome shotgun (WGS) entry which is preliminary data.</text>
</comment>
<dbReference type="Proteomes" id="UP000026739">
    <property type="component" value="Unassembled WGS sequence"/>
</dbReference>
<sequence>MLCGKDFWNCAIAKNKAPMIRGFFVSDFPFGAGEDLARLIFSSENLVGNHLLWRGSLLPLGGEAAPNPAKFLNITQTR</sequence>
<reference evidence="1 2" key="1">
    <citation type="submission" date="2013-12" db="EMBL/GenBank/DDBJ databases">
        <authorList>
            <person name="Formusa P.A."/>
            <person name="Habash M."/>
            <person name="Lee H."/>
            <person name="Trevors J.T."/>
        </authorList>
    </citation>
    <scope>NUCLEOTIDE SEQUENCE [LARGE SCALE GENOMIC DNA]</scope>
    <source>
        <strain evidence="1 2">PD30</strain>
    </source>
</reference>
<organism evidence="1 2">
    <name type="scientific">Pseudomonas mandelii PD30</name>
    <dbReference type="NCBI Taxonomy" id="1419583"/>
    <lineage>
        <taxon>Bacteria</taxon>
        <taxon>Pseudomonadati</taxon>
        <taxon>Pseudomonadota</taxon>
        <taxon>Gammaproteobacteria</taxon>
        <taxon>Pseudomonadales</taxon>
        <taxon>Pseudomonadaceae</taxon>
        <taxon>Pseudomonas</taxon>
    </lineage>
</organism>
<protein>
    <submittedName>
        <fullName evidence="1">Uncharacterized protein</fullName>
    </submittedName>
</protein>
<evidence type="ECO:0000313" key="2">
    <source>
        <dbReference type="Proteomes" id="UP000026739"/>
    </source>
</evidence>
<proteinExistence type="predicted"/>
<dbReference type="AlphaFoldDB" id="A0A059L3S4"/>